<accession>A0A9N9I437</accession>
<protein>
    <submittedName>
        <fullName evidence="1">5194_t:CDS:1</fullName>
    </submittedName>
</protein>
<dbReference type="InterPro" id="IPR043128">
    <property type="entry name" value="Rev_trsase/Diguanyl_cyclase"/>
</dbReference>
<dbReference type="Gene3D" id="3.30.70.270">
    <property type="match status" value="1"/>
</dbReference>
<name>A0A9N9I437_9GLOM</name>
<feature type="non-terminal residue" evidence="1">
    <location>
        <position position="1"/>
    </location>
</feature>
<dbReference type="EMBL" id="CAJVPS010025527">
    <property type="protein sequence ID" value="CAG8719206.1"/>
    <property type="molecule type" value="Genomic_DNA"/>
</dbReference>
<dbReference type="AlphaFoldDB" id="A0A9N9I437"/>
<sequence length="454" mass="52561">LSNEDECGDVRAFGKRKRENDINKTVSLNKKGKIREAIHENEKVDEMMQNSYNSKCYDNVMYIPFAELSEELDIFKKVSGMEITLTMGQLFKWSPKARPEIMKAFTDKLNTEKVCGYIPNIKVDMEGVVVNQGFYVIETASFDILLGTKYWYTISSPTRSASFIVSTVPKSWIGEVQNDYENKIDSDDESKYDEVDDIMAVRRIEVDELEEINKYNSHENSRLQRFMNNAKNKSNVRIHEIKLVKYEELDGLSFCGRVSYWDINDEMNDSTIKGKEIPVVSRLTKDNSALINLGPKARDEPTRTMIIDQLIKRVPEVFAYELRDIGKTNLVEYKVRTGDAIVPSMRLRLIRINNPETRNLFENYLKEMIECGLLEKGSGDYPLPIIRDILEEATGHNWYTSVDAFKGYWQIVMCMGLKNASETFQRLMDCLLEGERWKNIAAAYQDDVGIWMNR</sequence>
<dbReference type="Proteomes" id="UP000789508">
    <property type="component" value="Unassembled WGS sequence"/>
</dbReference>
<feature type="non-terminal residue" evidence="1">
    <location>
        <position position="454"/>
    </location>
</feature>
<evidence type="ECO:0000313" key="1">
    <source>
        <dbReference type="EMBL" id="CAG8719206.1"/>
    </source>
</evidence>
<keyword evidence="2" id="KW-1185">Reference proteome</keyword>
<comment type="caution">
    <text evidence="1">The sequence shown here is derived from an EMBL/GenBank/DDBJ whole genome shotgun (WGS) entry which is preliminary data.</text>
</comment>
<dbReference type="InterPro" id="IPR043502">
    <property type="entry name" value="DNA/RNA_pol_sf"/>
</dbReference>
<reference evidence="1" key="1">
    <citation type="submission" date="2021-06" db="EMBL/GenBank/DDBJ databases">
        <authorList>
            <person name="Kallberg Y."/>
            <person name="Tangrot J."/>
            <person name="Rosling A."/>
        </authorList>
    </citation>
    <scope>NUCLEOTIDE SEQUENCE</scope>
    <source>
        <strain evidence="1">FL130A</strain>
    </source>
</reference>
<gene>
    <name evidence="1" type="ORF">ALEPTO_LOCUS12199</name>
</gene>
<dbReference type="SUPFAM" id="SSF56672">
    <property type="entry name" value="DNA/RNA polymerases"/>
    <property type="match status" value="1"/>
</dbReference>
<dbReference type="OrthoDB" id="5588148at2759"/>
<organism evidence="1 2">
    <name type="scientific">Ambispora leptoticha</name>
    <dbReference type="NCBI Taxonomy" id="144679"/>
    <lineage>
        <taxon>Eukaryota</taxon>
        <taxon>Fungi</taxon>
        <taxon>Fungi incertae sedis</taxon>
        <taxon>Mucoromycota</taxon>
        <taxon>Glomeromycotina</taxon>
        <taxon>Glomeromycetes</taxon>
        <taxon>Archaeosporales</taxon>
        <taxon>Ambisporaceae</taxon>
        <taxon>Ambispora</taxon>
    </lineage>
</organism>
<evidence type="ECO:0000313" key="2">
    <source>
        <dbReference type="Proteomes" id="UP000789508"/>
    </source>
</evidence>
<proteinExistence type="predicted"/>